<name>A0A392VFC2_9FABA</name>
<feature type="non-terminal residue" evidence="2">
    <location>
        <position position="1"/>
    </location>
</feature>
<comment type="caution">
    <text evidence="2">The sequence shown here is derived from an EMBL/GenBank/DDBJ whole genome shotgun (WGS) entry which is preliminary data.</text>
</comment>
<organism evidence="2 3">
    <name type="scientific">Trifolium medium</name>
    <dbReference type="NCBI Taxonomy" id="97028"/>
    <lineage>
        <taxon>Eukaryota</taxon>
        <taxon>Viridiplantae</taxon>
        <taxon>Streptophyta</taxon>
        <taxon>Embryophyta</taxon>
        <taxon>Tracheophyta</taxon>
        <taxon>Spermatophyta</taxon>
        <taxon>Magnoliopsida</taxon>
        <taxon>eudicotyledons</taxon>
        <taxon>Gunneridae</taxon>
        <taxon>Pentapetalae</taxon>
        <taxon>rosids</taxon>
        <taxon>fabids</taxon>
        <taxon>Fabales</taxon>
        <taxon>Fabaceae</taxon>
        <taxon>Papilionoideae</taxon>
        <taxon>50 kb inversion clade</taxon>
        <taxon>NPAAA clade</taxon>
        <taxon>Hologalegina</taxon>
        <taxon>IRL clade</taxon>
        <taxon>Trifolieae</taxon>
        <taxon>Trifolium</taxon>
    </lineage>
</organism>
<reference evidence="2 3" key="1">
    <citation type="journal article" date="2018" name="Front. Plant Sci.">
        <title>Red Clover (Trifolium pratense) and Zigzag Clover (T. medium) - A Picture of Genomic Similarities and Differences.</title>
        <authorList>
            <person name="Dluhosova J."/>
            <person name="Istvanek J."/>
            <person name="Nedelnik J."/>
            <person name="Repkova J."/>
        </authorList>
    </citation>
    <scope>NUCLEOTIDE SEQUENCE [LARGE SCALE GENOMIC DNA]</scope>
    <source>
        <strain evidence="3">cv. 10/8</strain>
        <tissue evidence="2">Leaf</tissue>
    </source>
</reference>
<accession>A0A392VFC2</accession>
<evidence type="ECO:0000313" key="3">
    <source>
        <dbReference type="Proteomes" id="UP000265520"/>
    </source>
</evidence>
<feature type="compositionally biased region" description="Polar residues" evidence="1">
    <location>
        <begin position="28"/>
        <end position="37"/>
    </location>
</feature>
<dbReference type="EMBL" id="LXQA011157749">
    <property type="protein sequence ID" value="MCI87106.1"/>
    <property type="molecule type" value="Genomic_DNA"/>
</dbReference>
<proteinExistence type="predicted"/>
<evidence type="ECO:0000313" key="2">
    <source>
        <dbReference type="EMBL" id="MCI87106.1"/>
    </source>
</evidence>
<evidence type="ECO:0000256" key="1">
    <source>
        <dbReference type="SAM" id="MobiDB-lite"/>
    </source>
</evidence>
<keyword evidence="3" id="KW-1185">Reference proteome</keyword>
<feature type="region of interest" description="Disordered" evidence="1">
    <location>
        <begin position="1"/>
        <end position="52"/>
    </location>
</feature>
<protein>
    <submittedName>
        <fullName evidence="2">Uncharacterized protein</fullName>
    </submittedName>
</protein>
<sequence>ATEDQSGTGQHPCAPRRLPCASRRSQERTGTTVQNWRAAQHEPARSAATCNTRRNTIFQTKVLI</sequence>
<dbReference type="Proteomes" id="UP000265520">
    <property type="component" value="Unassembled WGS sequence"/>
</dbReference>
<dbReference type="AlphaFoldDB" id="A0A392VFC2"/>